<dbReference type="Proteomes" id="UP000033907">
    <property type="component" value="Unassembled WGS sequence"/>
</dbReference>
<feature type="transmembrane region" description="Helical" evidence="11">
    <location>
        <begin position="12"/>
        <end position="31"/>
    </location>
</feature>
<accession>A0A0G1GWB9</accession>
<dbReference type="Pfam" id="PF01380">
    <property type="entry name" value="SIS"/>
    <property type="match status" value="2"/>
</dbReference>
<dbReference type="GO" id="GO:0005829">
    <property type="term" value="C:cytosol"/>
    <property type="evidence" value="ECO:0007669"/>
    <property type="project" value="TreeGrafter"/>
</dbReference>
<evidence type="ECO:0000256" key="3">
    <source>
        <dbReference type="ARBA" id="ARBA00012916"/>
    </source>
</evidence>
<evidence type="ECO:0000313" key="15">
    <source>
        <dbReference type="Proteomes" id="UP000033907"/>
    </source>
</evidence>
<dbReference type="PANTHER" id="PTHR10937">
    <property type="entry name" value="GLUCOSAMINE--FRUCTOSE-6-PHOSPHATE AMINOTRANSFERASE, ISOMERIZING"/>
    <property type="match status" value="1"/>
</dbReference>
<dbReference type="InterPro" id="IPR035490">
    <property type="entry name" value="GlmS/FrlB_SIS"/>
</dbReference>
<comment type="catalytic activity">
    <reaction evidence="1 10">
        <text>D-fructose 6-phosphate + L-glutamine = D-glucosamine 6-phosphate + L-glutamate</text>
        <dbReference type="Rhea" id="RHEA:13237"/>
        <dbReference type="ChEBI" id="CHEBI:29985"/>
        <dbReference type="ChEBI" id="CHEBI:58359"/>
        <dbReference type="ChEBI" id="CHEBI:58725"/>
        <dbReference type="ChEBI" id="CHEBI:61527"/>
        <dbReference type="EC" id="2.6.1.16"/>
    </reaction>
</comment>
<dbReference type="GO" id="GO:0006487">
    <property type="term" value="P:protein N-linked glycosylation"/>
    <property type="evidence" value="ECO:0007669"/>
    <property type="project" value="TreeGrafter"/>
</dbReference>
<dbReference type="PANTHER" id="PTHR10937:SF0">
    <property type="entry name" value="GLUTAMINE--FRUCTOSE-6-PHOSPHATE TRANSAMINASE (ISOMERIZING)"/>
    <property type="match status" value="1"/>
</dbReference>
<keyword evidence="6 10" id="KW-0032">Aminotransferase</keyword>
<dbReference type="FunFam" id="3.40.50.10490:FF:000001">
    <property type="entry name" value="Glutamine--fructose-6-phosphate aminotransferase [isomerizing]"/>
    <property type="match status" value="1"/>
</dbReference>
<dbReference type="GO" id="GO:0006047">
    <property type="term" value="P:UDP-N-acetylglucosamine metabolic process"/>
    <property type="evidence" value="ECO:0007669"/>
    <property type="project" value="TreeGrafter"/>
</dbReference>
<comment type="caution">
    <text evidence="14">The sequence shown here is derived from an EMBL/GenBank/DDBJ whole genome shotgun (WGS) entry which is preliminary data.</text>
</comment>
<evidence type="ECO:0000259" key="13">
    <source>
        <dbReference type="PROSITE" id="PS51464"/>
    </source>
</evidence>
<keyword evidence="7 10" id="KW-0808">Transferase</keyword>
<dbReference type="PROSITE" id="PS51278">
    <property type="entry name" value="GATASE_TYPE_2"/>
    <property type="match status" value="1"/>
</dbReference>
<dbReference type="PROSITE" id="PS51464">
    <property type="entry name" value="SIS"/>
    <property type="match status" value="2"/>
</dbReference>
<keyword evidence="11" id="KW-0812">Transmembrane</keyword>
<dbReference type="GO" id="GO:0006002">
    <property type="term" value="P:fructose 6-phosphate metabolic process"/>
    <property type="evidence" value="ECO:0007669"/>
    <property type="project" value="TreeGrafter"/>
</dbReference>
<dbReference type="GO" id="GO:0005975">
    <property type="term" value="P:carbohydrate metabolic process"/>
    <property type="evidence" value="ECO:0007669"/>
    <property type="project" value="UniProtKB-UniRule"/>
</dbReference>
<keyword evidence="8" id="KW-0677">Repeat</keyword>
<dbReference type="EC" id="2.6.1.16" evidence="3 10"/>
<sequence length="627" mass="69870">MSDIGEENDILAYGSIFCYILEMCGIIGYIGKKQALPILLKGLRDLEYRGYDSAGIALINDGKIERVREVGKVDMLVKKIDGHKFPGNIGIAHTRWATHGGVTEKNAHPHIAGEGKLVLAHNGIIENYRELKKKVKGPFESETDTEILAKWIFLNYKGDLSQAVKKALLSVRGTYGLAVMHADHPDEIVAARLGSPLVIGIGKDEYYLASDVTPIIPYTKQVTYLDDGEVAVINRKDLKIFNLKDEQITKGITKIDWNTEKAQKGGFETFMLKEIFDQPTVFEDAIRGRIDMKEGTAKLGGLNMSPEEMQKIKRIILIACGTAFYACMAARYAFERLSGIPTEVDVSSEFRYRDPIVDEHTLIFAVSQSGETIDTIMALREAKRKGGVVRGIVNVVGSTIARETGAGTYIHAGPELAVASTKAYTNMVAILLLYALQFGRLHHTTVSTGQRMLQELLEIPEKINKILKNSDNIKILAKKYKDYENFLFLGRGVNYPVVLEGSHKLKEISYIHSEAYPAGEMKHGANALLSKNFPVLVVMTQNQLYEKIKSNVEEVRARKSEIIVIATESDKSAKELSDDIIYVPKTMELLEPLLNTIPLQLFAYHIAAMLHRDVDRPRNLAKSVTVE</sequence>
<reference evidence="14 15" key="1">
    <citation type="journal article" date="2015" name="Nature">
        <title>rRNA introns, odd ribosomes, and small enigmatic genomes across a large radiation of phyla.</title>
        <authorList>
            <person name="Brown C.T."/>
            <person name="Hug L.A."/>
            <person name="Thomas B.C."/>
            <person name="Sharon I."/>
            <person name="Castelle C.J."/>
            <person name="Singh A."/>
            <person name="Wilkins M.J."/>
            <person name="Williams K.H."/>
            <person name="Banfield J.F."/>
        </authorList>
    </citation>
    <scope>NUCLEOTIDE SEQUENCE [LARGE SCALE GENOMIC DNA]</scope>
</reference>
<dbReference type="EMBL" id="LCGH01000003">
    <property type="protein sequence ID" value="KKT11632.1"/>
    <property type="molecule type" value="Genomic_DNA"/>
</dbReference>
<gene>
    <name evidence="10" type="primary">glmS</name>
    <name evidence="14" type="ORF">UV91_C0003G0021</name>
</gene>
<dbReference type="NCBIfam" id="TIGR01135">
    <property type="entry name" value="glmS"/>
    <property type="match status" value="1"/>
</dbReference>
<evidence type="ECO:0000256" key="8">
    <source>
        <dbReference type="ARBA" id="ARBA00022737"/>
    </source>
</evidence>
<dbReference type="GO" id="GO:0097367">
    <property type="term" value="F:carbohydrate derivative binding"/>
    <property type="evidence" value="ECO:0007669"/>
    <property type="project" value="InterPro"/>
</dbReference>
<keyword evidence="11" id="KW-0472">Membrane</keyword>
<dbReference type="InterPro" id="IPR017932">
    <property type="entry name" value="GATase_2_dom"/>
</dbReference>
<evidence type="ECO:0000256" key="4">
    <source>
        <dbReference type="ARBA" id="ARBA00016090"/>
    </source>
</evidence>
<dbReference type="CDD" id="cd05008">
    <property type="entry name" value="SIS_GlmS_GlmD_1"/>
    <property type="match status" value="1"/>
</dbReference>
<feature type="domain" description="SIS" evidence="13">
    <location>
        <begin position="476"/>
        <end position="617"/>
    </location>
</feature>
<dbReference type="Gene3D" id="3.40.50.10490">
    <property type="entry name" value="Glucose-6-phosphate isomerase like protein, domain 1"/>
    <property type="match status" value="2"/>
</dbReference>
<dbReference type="SUPFAM" id="SSF56235">
    <property type="entry name" value="N-terminal nucleophile aminohydrolases (Ntn hydrolases)"/>
    <property type="match status" value="1"/>
</dbReference>
<evidence type="ECO:0000256" key="2">
    <source>
        <dbReference type="ARBA" id="ARBA00004496"/>
    </source>
</evidence>
<dbReference type="AlphaFoldDB" id="A0A0G1GWB9"/>
<dbReference type="InterPro" id="IPR001347">
    <property type="entry name" value="SIS_dom"/>
</dbReference>
<evidence type="ECO:0000256" key="1">
    <source>
        <dbReference type="ARBA" id="ARBA00001031"/>
    </source>
</evidence>
<proteinExistence type="inferred from homology"/>
<evidence type="ECO:0000313" key="14">
    <source>
        <dbReference type="EMBL" id="KKT11632.1"/>
    </source>
</evidence>
<dbReference type="HAMAP" id="MF_00164">
    <property type="entry name" value="GlmS"/>
    <property type="match status" value="1"/>
</dbReference>
<comment type="subcellular location">
    <subcellularLocation>
        <location evidence="2 10">Cytoplasm</location>
    </subcellularLocation>
</comment>
<dbReference type="Gene3D" id="3.60.20.10">
    <property type="entry name" value="Glutamine Phosphoribosylpyrophosphate, subunit 1, domain 1"/>
    <property type="match status" value="1"/>
</dbReference>
<keyword evidence="5 10" id="KW-0963">Cytoplasm</keyword>
<dbReference type="InterPro" id="IPR046348">
    <property type="entry name" value="SIS_dom_sf"/>
</dbReference>
<feature type="domain" description="SIS" evidence="13">
    <location>
        <begin position="305"/>
        <end position="455"/>
    </location>
</feature>
<evidence type="ECO:0000259" key="12">
    <source>
        <dbReference type="PROSITE" id="PS51278"/>
    </source>
</evidence>
<feature type="transmembrane region" description="Helical" evidence="11">
    <location>
        <begin position="315"/>
        <end position="334"/>
    </location>
</feature>
<keyword evidence="9" id="KW-0315">Glutamine amidotransferase</keyword>
<dbReference type="InterPro" id="IPR035466">
    <property type="entry name" value="GlmS/AgaS_SIS"/>
</dbReference>
<name>A0A0G1GWB9_9BACT</name>
<evidence type="ECO:0000256" key="6">
    <source>
        <dbReference type="ARBA" id="ARBA00022576"/>
    </source>
</evidence>
<feature type="initiator methionine" description="Removed" evidence="10">
    <location>
        <position position="23"/>
    </location>
</feature>
<feature type="active site" description="Nucleophile; for GATase activity" evidence="10">
    <location>
        <position position="24"/>
    </location>
</feature>
<dbReference type="SUPFAM" id="SSF53697">
    <property type="entry name" value="SIS domain"/>
    <property type="match status" value="1"/>
</dbReference>
<comment type="function">
    <text evidence="10">Catalyzes the first step in hexosamine metabolism, converting fructose-6P into glucosamine-6P using glutamine as a nitrogen source.</text>
</comment>
<evidence type="ECO:0000256" key="9">
    <source>
        <dbReference type="ARBA" id="ARBA00022962"/>
    </source>
</evidence>
<dbReference type="PATRIC" id="fig|1618778.3.peg.237"/>
<protein>
    <recommendedName>
        <fullName evidence="4 10">Glutamine--fructose-6-phosphate aminotransferase [isomerizing]</fullName>
        <ecNumber evidence="3 10">2.6.1.16</ecNumber>
    </recommendedName>
    <alternativeName>
        <fullName evidence="10">D-fructose-6-phosphate amidotransferase</fullName>
    </alternativeName>
    <alternativeName>
        <fullName evidence="10">GFAT</fullName>
    </alternativeName>
    <alternativeName>
        <fullName evidence="10">Glucosamine-6-phosphate synthase</fullName>
    </alternativeName>
    <alternativeName>
        <fullName evidence="10">Hexosephosphate aminotransferase</fullName>
    </alternativeName>
    <alternativeName>
        <fullName evidence="10">L-glutamine--D-fructose-6-phosphate amidotransferase</fullName>
    </alternativeName>
</protein>
<keyword evidence="11" id="KW-1133">Transmembrane helix</keyword>
<dbReference type="InterPro" id="IPR005855">
    <property type="entry name" value="GFAT"/>
</dbReference>
<dbReference type="GO" id="GO:0004360">
    <property type="term" value="F:glutamine-fructose-6-phosphate transaminase (isomerizing) activity"/>
    <property type="evidence" value="ECO:0007669"/>
    <property type="project" value="UniProtKB-UniRule"/>
</dbReference>
<evidence type="ECO:0000256" key="5">
    <source>
        <dbReference type="ARBA" id="ARBA00022490"/>
    </source>
</evidence>
<dbReference type="Pfam" id="PF13522">
    <property type="entry name" value="GATase_6"/>
    <property type="match status" value="1"/>
</dbReference>
<evidence type="ECO:0000256" key="7">
    <source>
        <dbReference type="ARBA" id="ARBA00022679"/>
    </source>
</evidence>
<organism evidence="14 15">
    <name type="scientific">Candidatus Nomurabacteria bacterium GW2011_GWF2_43_24</name>
    <dbReference type="NCBI Taxonomy" id="1618778"/>
    <lineage>
        <taxon>Bacteria</taxon>
        <taxon>Candidatus Nomuraibacteriota</taxon>
    </lineage>
</organism>
<comment type="subunit">
    <text evidence="10">Homodimer.</text>
</comment>
<evidence type="ECO:0000256" key="10">
    <source>
        <dbReference type="HAMAP-Rule" id="MF_00164"/>
    </source>
</evidence>
<dbReference type="InterPro" id="IPR029055">
    <property type="entry name" value="Ntn_hydrolases_N"/>
</dbReference>
<dbReference type="InterPro" id="IPR047084">
    <property type="entry name" value="GFAT_N"/>
</dbReference>
<dbReference type="FunFam" id="3.60.20.10:FF:000006">
    <property type="entry name" value="Glutamine--fructose-6-phosphate aminotransferase [isomerizing]"/>
    <property type="match status" value="1"/>
</dbReference>
<feature type="domain" description="Glutamine amidotransferase type-2" evidence="12">
    <location>
        <begin position="24"/>
        <end position="236"/>
    </location>
</feature>
<evidence type="ECO:0000256" key="11">
    <source>
        <dbReference type="SAM" id="Phobius"/>
    </source>
</evidence>
<dbReference type="CDD" id="cd05009">
    <property type="entry name" value="SIS_GlmS_GlmD_2"/>
    <property type="match status" value="1"/>
</dbReference>
<feature type="active site" description="For Fru-6P isomerization activity" evidence="10">
    <location>
        <position position="622"/>
    </location>
</feature>
<dbReference type="CDD" id="cd00714">
    <property type="entry name" value="GFAT"/>
    <property type="match status" value="1"/>
</dbReference>
<dbReference type="NCBIfam" id="NF001484">
    <property type="entry name" value="PRK00331.1"/>
    <property type="match status" value="1"/>
</dbReference>